<dbReference type="EMBL" id="JADIKK010000008">
    <property type="protein sequence ID" value="MFK2877634.1"/>
    <property type="molecule type" value="Genomic_DNA"/>
</dbReference>
<dbReference type="RefSeq" id="WP_404613936.1">
    <property type="nucleotide sequence ID" value="NZ_JADIKK010000008.1"/>
</dbReference>
<feature type="transmembrane region" description="Helical" evidence="1">
    <location>
        <begin position="21"/>
        <end position="39"/>
    </location>
</feature>
<comment type="caution">
    <text evidence="2">The sequence shown here is derived from an EMBL/GenBank/DDBJ whole genome shotgun (WGS) entry which is preliminary data.</text>
</comment>
<accession>A0ABW8J967</accession>
<keyword evidence="3" id="KW-1185">Reference proteome</keyword>
<name>A0ABW8J967_9GAMM</name>
<gene>
    <name evidence="2" type="ORF">ISP25_11195</name>
</gene>
<keyword evidence="1" id="KW-1133">Transmembrane helix</keyword>
<organism evidence="2 3">
    <name type="scientific">Rhodanobacter hydrolyticus</name>
    <dbReference type="NCBI Taxonomy" id="2250595"/>
    <lineage>
        <taxon>Bacteria</taxon>
        <taxon>Pseudomonadati</taxon>
        <taxon>Pseudomonadota</taxon>
        <taxon>Gammaproteobacteria</taxon>
        <taxon>Lysobacterales</taxon>
        <taxon>Rhodanobacteraceae</taxon>
        <taxon>Rhodanobacter</taxon>
    </lineage>
</organism>
<evidence type="ECO:0000313" key="3">
    <source>
        <dbReference type="Proteomes" id="UP001620339"/>
    </source>
</evidence>
<keyword evidence="1" id="KW-0472">Membrane</keyword>
<evidence type="ECO:0000313" key="2">
    <source>
        <dbReference type="EMBL" id="MFK2877634.1"/>
    </source>
</evidence>
<sequence length="68" mass="7669">MSWLRTIASELWGLFVDDGRYAFTIVAWLLLAWLVLPLLQLGDDWNALVFAAGLLAILAESVLRRARP</sequence>
<proteinExistence type="predicted"/>
<dbReference type="Proteomes" id="UP001620339">
    <property type="component" value="Unassembled WGS sequence"/>
</dbReference>
<protein>
    <submittedName>
        <fullName evidence="2">Uncharacterized protein</fullName>
    </submittedName>
</protein>
<reference evidence="2 3" key="1">
    <citation type="submission" date="2020-10" db="EMBL/GenBank/DDBJ databases">
        <title>Phylogeny of dyella-like bacteria.</title>
        <authorList>
            <person name="Fu J."/>
        </authorList>
    </citation>
    <scope>NUCLEOTIDE SEQUENCE [LARGE SCALE GENOMIC DNA]</scope>
    <source>
        <strain evidence="2 3">KACC 19113</strain>
    </source>
</reference>
<keyword evidence="1" id="KW-0812">Transmembrane</keyword>
<evidence type="ECO:0000256" key="1">
    <source>
        <dbReference type="SAM" id="Phobius"/>
    </source>
</evidence>
<feature type="transmembrane region" description="Helical" evidence="1">
    <location>
        <begin position="45"/>
        <end position="63"/>
    </location>
</feature>